<proteinExistence type="predicted"/>
<dbReference type="RefSeq" id="WP_067690516.1">
    <property type="nucleotide sequence ID" value="NZ_LLZH01000121.1"/>
</dbReference>
<feature type="transmembrane region" description="Helical" evidence="1">
    <location>
        <begin position="100"/>
        <end position="122"/>
    </location>
</feature>
<keyword evidence="1" id="KW-0472">Membrane</keyword>
<sequence length="434" mass="48212">MRRAFIWLAGGDDVILRNCTNMHRSEQIRLTCLGALTVVPAVLGTCAMAYAISTLTDEAYLYVGGGVLWGLIVLAVDRYLVATMHKSEVRRRGGLVVSMLARLIFAIFIGIAVAHPLVLLWFDKTITQTIDENRRTAISERTAQAERDVAALPPAQLASTDLVEQRAQRQEYKECLVKLQTYEQSNLQSEETTCGVSSGSAGCGPRCALIGDRIDEVTKEIEVLDQQIAAAQGADGKAGDARQGEVDVILDQRDADLAAIEKTFSTDYLARVNALDQLMEKNPHVKWVQFFLILLFVLVDLVPLVMKMATPAGEYEHIRDTALLKSLATEGAKQRVAREGVAELQLARMQEQADATVTEMQMITRTPVQMLDEWEKHRRRVEMRIREMRANAEPGTELAIEAKIVAYRNLEQQAWDTAMARTMAFVSGPGHVKL</sequence>
<organism evidence="2 3">
    <name type="scientific">Actinoplanes awajinensis subsp. mycoplanecinus</name>
    <dbReference type="NCBI Taxonomy" id="135947"/>
    <lineage>
        <taxon>Bacteria</taxon>
        <taxon>Bacillati</taxon>
        <taxon>Actinomycetota</taxon>
        <taxon>Actinomycetes</taxon>
        <taxon>Micromonosporales</taxon>
        <taxon>Micromonosporaceae</taxon>
        <taxon>Actinoplanes</taxon>
    </lineage>
</organism>
<dbReference type="OrthoDB" id="3453893at2"/>
<comment type="caution">
    <text evidence="2">The sequence shown here is derived from an EMBL/GenBank/DDBJ whole genome shotgun (WGS) entry which is preliminary data.</text>
</comment>
<feature type="transmembrane region" description="Helical" evidence="1">
    <location>
        <begin position="30"/>
        <end position="53"/>
    </location>
</feature>
<protein>
    <recommendedName>
        <fullName evidence="4">DUF4407 domain-containing protein</fullName>
    </recommendedName>
</protein>
<keyword evidence="1" id="KW-0812">Transmembrane</keyword>
<reference evidence="2 3" key="1">
    <citation type="submission" date="2015-10" db="EMBL/GenBank/DDBJ databases">
        <authorList>
            <person name="Gilbert D.G."/>
        </authorList>
    </citation>
    <scope>NUCLEOTIDE SEQUENCE [LARGE SCALE GENOMIC DNA]</scope>
    <source>
        <strain evidence="2 3">NRRL B-16712</strain>
    </source>
</reference>
<evidence type="ECO:0008006" key="4">
    <source>
        <dbReference type="Google" id="ProtNLM"/>
    </source>
</evidence>
<name>A0A0X3UQU2_9ACTN</name>
<dbReference type="AlphaFoldDB" id="A0A0X3UQU2"/>
<keyword evidence="1" id="KW-1133">Transmembrane helix</keyword>
<dbReference type="EMBL" id="LLZH01000121">
    <property type="protein sequence ID" value="KUL34497.1"/>
    <property type="molecule type" value="Genomic_DNA"/>
</dbReference>
<gene>
    <name evidence="2" type="ORF">ADL15_15555</name>
</gene>
<evidence type="ECO:0000313" key="2">
    <source>
        <dbReference type="EMBL" id="KUL34497.1"/>
    </source>
</evidence>
<dbReference type="InterPro" id="IPR025519">
    <property type="entry name" value="DUF4407"/>
</dbReference>
<accession>A0A0X3UQU2</accession>
<evidence type="ECO:0000313" key="3">
    <source>
        <dbReference type="Proteomes" id="UP000053244"/>
    </source>
</evidence>
<dbReference type="Proteomes" id="UP000053244">
    <property type="component" value="Unassembled WGS sequence"/>
</dbReference>
<feature type="transmembrane region" description="Helical" evidence="1">
    <location>
        <begin position="59"/>
        <end position="80"/>
    </location>
</feature>
<evidence type="ECO:0000256" key="1">
    <source>
        <dbReference type="SAM" id="Phobius"/>
    </source>
</evidence>
<dbReference type="Pfam" id="PF14362">
    <property type="entry name" value="DUF4407"/>
    <property type="match status" value="1"/>
</dbReference>
<keyword evidence="3" id="KW-1185">Reference proteome</keyword>